<dbReference type="PANTHER" id="PTHR42160:SF1">
    <property type="entry name" value="URACIL-DNA GLYCOSYLASE SUPERFAMILY PROTEIN"/>
    <property type="match status" value="1"/>
</dbReference>
<organism evidence="2 3">
    <name type="scientific">Henriciella barbarensis</name>
    <dbReference type="NCBI Taxonomy" id="86342"/>
    <lineage>
        <taxon>Bacteria</taxon>
        <taxon>Pseudomonadati</taxon>
        <taxon>Pseudomonadota</taxon>
        <taxon>Alphaproteobacteria</taxon>
        <taxon>Hyphomonadales</taxon>
        <taxon>Hyphomonadaceae</taxon>
        <taxon>Henriciella</taxon>
    </lineage>
</organism>
<dbReference type="SMART" id="SM00987">
    <property type="entry name" value="UreE_C"/>
    <property type="match status" value="1"/>
</dbReference>
<sequence>MAQVTADLNTYLEELRACRICAGQMQRFPNPIVRAAPGARILIASQAPGNLADRSSKPFADPSGVRLRNWMGVSEAEFYDESRIVIAPMGFCFPGYDRNGGDLPPMKVCAPTWRPGLLERLPDLELVLAIGGYAQRWHLGANASKTLTETVRNWRTHLETGILPTPHPSWRNNAWLKKNPWFETDILPVLRQRVRDLL</sequence>
<evidence type="ECO:0000313" key="3">
    <source>
        <dbReference type="Proteomes" id="UP000265431"/>
    </source>
</evidence>
<dbReference type="PANTHER" id="PTHR42160">
    <property type="entry name" value="URACIL-DNA GLYCOSYLASE SUPERFAMILY PROTEIN"/>
    <property type="match status" value="1"/>
</dbReference>
<name>A0A399QP41_9PROT</name>
<dbReference type="Pfam" id="PF03167">
    <property type="entry name" value="UDG"/>
    <property type="match status" value="1"/>
</dbReference>
<comment type="caution">
    <text evidence="2">The sequence shown here is derived from an EMBL/GenBank/DDBJ whole genome shotgun (WGS) entry which is preliminary data.</text>
</comment>
<reference evidence="2 3" key="1">
    <citation type="submission" date="2018-08" db="EMBL/GenBank/DDBJ databases">
        <title>Henriciella mobilis sp. nov., isolated from seawater.</title>
        <authorList>
            <person name="Cheng H."/>
            <person name="Wu Y.-H."/>
            <person name="Xu X.-W."/>
            <person name="Guo L.-L."/>
        </authorList>
    </citation>
    <scope>NUCLEOTIDE SEQUENCE [LARGE SCALE GENOMIC DNA]</scope>
    <source>
        <strain evidence="2 3">CCUG66934</strain>
    </source>
</reference>
<dbReference type="Proteomes" id="UP000265431">
    <property type="component" value="Unassembled WGS sequence"/>
</dbReference>
<dbReference type="SMART" id="SM00986">
    <property type="entry name" value="UDG"/>
    <property type="match status" value="1"/>
</dbReference>
<proteinExistence type="predicted"/>
<gene>
    <name evidence="2" type="ORF">D1224_16140</name>
</gene>
<evidence type="ECO:0000313" key="2">
    <source>
        <dbReference type="EMBL" id="RIJ20630.1"/>
    </source>
</evidence>
<dbReference type="InterPro" id="IPR047124">
    <property type="entry name" value="HI_0220.2"/>
</dbReference>
<evidence type="ECO:0000259" key="1">
    <source>
        <dbReference type="SMART" id="SM00986"/>
    </source>
</evidence>
<accession>A0A399QP41</accession>
<dbReference type="AlphaFoldDB" id="A0A399QP41"/>
<dbReference type="OrthoDB" id="9789139at2"/>
<protein>
    <submittedName>
        <fullName evidence="2">Uracil-DNA glycosylase family protein</fullName>
    </submittedName>
</protein>
<feature type="domain" description="Uracil-DNA glycosylase-like" evidence="1">
    <location>
        <begin position="32"/>
        <end position="191"/>
    </location>
</feature>
<dbReference type="SUPFAM" id="SSF52141">
    <property type="entry name" value="Uracil-DNA glycosylase-like"/>
    <property type="match status" value="1"/>
</dbReference>
<dbReference type="Gene3D" id="3.40.470.10">
    <property type="entry name" value="Uracil-DNA glycosylase-like domain"/>
    <property type="match status" value="1"/>
</dbReference>
<dbReference type="EMBL" id="QWGB01000014">
    <property type="protein sequence ID" value="RIJ20630.1"/>
    <property type="molecule type" value="Genomic_DNA"/>
</dbReference>
<dbReference type="InterPro" id="IPR036895">
    <property type="entry name" value="Uracil-DNA_glycosylase-like_sf"/>
</dbReference>
<keyword evidence="3" id="KW-1185">Reference proteome</keyword>
<dbReference type="CDD" id="cd10033">
    <property type="entry name" value="UDG_like"/>
    <property type="match status" value="1"/>
</dbReference>
<dbReference type="InterPro" id="IPR005122">
    <property type="entry name" value="Uracil-DNA_glycosylase-like"/>
</dbReference>